<proteinExistence type="predicted"/>
<dbReference type="GO" id="GO:0019867">
    <property type="term" value="C:outer membrane"/>
    <property type="evidence" value="ECO:0007669"/>
    <property type="project" value="InterPro"/>
</dbReference>
<name>A0AA37Q4U6_9BACT</name>
<dbReference type="AlphaFoldDB" id="A0AA37Q4U6"/>
<dbReference type="InterPro" id="IPR007485">
    <property type="entry name" value="LPS_assembly_LptE"/>
</dbReference>
<dbReference type="Pfam" id="PF04390">
    <property type="entry name" value="LptE"/>
    <property type="match status" value="1"/>
</dbReference>
<sequence length="170" mass="18776">MRARRWALALVLGASVGVQGCRFSPYKFQGGGLPPHVRTMAVLPFENDTPVPELQRELFEAMRRELQNRLNLRDASEAKADAIVRGTIVKYDIDVPIGFSADPTQATTARRQLQLVVDVAIIDQASGRTLWEKKGLTAKGEYSEQAEAAGRRQAIEEVIADIIEGATSQW</sequence>
<reference evidence="1" key="1">
    <citation type="submission" date="2022-08" db="EMBL/GenBank/DDBJ databases">
        <title>Draft genome sequencing of Roseisolibacter agri AW1220.</title>
        <authorList>
            <person name="Tobiishi Y."/>
            <person name="Tonouchi A."/>
        </authorList>
    </citation>
    <scope>NUCLEOTIDE SEQUENCE</scope>
    <source>
        <strain evidence="1">AW1220</strain>
    </source>
</reference>
<protein>
    <recommendedName>
        <fullName evidence="3">Lipopolysaccharide-assembly</fullName>
    </recommendedName>
</protein>
<dbReference type="EMBL" id="BRXS01000004">
    <property type="protein sequence ID" value="GLC26615.1"/>
    <property type="molecule type" value="Genomic_DNA"/>
</dbReference>
<organism evidence="1 2">
    <name type="scientific">Roseisolibacter agri</name>
    <dbReference type="NCBI Taxonomy" id="2014610"/>
    <lineage>
        <taxon>Bacteria</taxon>
        <taxon>Pseudomonadati</taxon>
        <taxon>Gemmatimonadota</taxon>
        <taxon>Gemmatimonadia</taxon>
        <taxon>Gemmatimonadales</taxon>
        <taxon>Gemmatimonadaceae</taxon>
        <taxon>Roseisolibacter</taxon>
    </lineage>
</organism>
<accession>A0AA37Q4U6</accession>
<dbReference type="PROSITE" id="PS51257">
    <property type="entry name" value="PROKAR_LIPOPROTEIN"/>
    <property type="match status" value="1"/>
</dbReference>
<dbReference type="Proteomes" id="UP001161325">
    <property type="component" value="Unassembled WGS sequence"/>
</dbReference>
<dbReference type="GO" id="GO:0043165">
    <property type="term" value="P:Gram-negative-bacterium-type cell outer membrane assembly"/>
    <property type="evidence" value="ECO:0007669"/>
    <property type="project" value="InterPro"/>
</dbReference>
<evidence type="ECO:0000313" key="1">
    <source>
        <dbReference type="EMBL" id="GLC26615.1"/>
    </source>
</evidence>
<dbReference type="RefSeq" id="WP_284351065.1">
    <property type="nucleotide sequence ID" value="NZ_BRXS01000004.1"/>
</dbReference>
<gene>
    <name evidence="1" type="ORF">rosag_31280</name>
</gene>
<keyword evidence="2" id="KW-1185">Reference proteome</keyword>
<evidence type="ECO:0000313" key="2">
    <source>
        <dbReference type="Proteomes" id="UP001161325"/>
    </source>
</evidence>
<evidence type="ECO:0008006" key="3">
    <source>
        <dbReference type="Google" id="ProtNLM"/>
    </source>
</evidence>
<comment type="caution">
    <text evidence="1">The sequence shown here is derived from an EMBL/GenBank/DDBJ whole genome shotgun (WGS) entry which is preliminary data.</text>
</comment>